<evidence type="ECO:0000313" key="2">
    <source>
        <dbReference type="EMBL" id="PRY19135.1"/>
    </source>
</evidence>
<comment type="caution">
    <text evidence="2">The sequence shown here is derived from an EMBL/GenBank/DDBJ whole genome shotgun (WGS) entry which is preliminary data.</text>
</comment>
<organism evidence="2 3">
    <name type="scientific">Pseudosporangium ferrugineum</name>
    <dbReference type="NCBI Taxonomy" id="439699"/>
    <lineage>
        <taxon>Bacteria</taxon>
        <taxon>Bacillati</taxon>
        <taxon>Actinomycetota</taxon>
        <taxon>Actinomycetes</taxon>
        <taxon>Micromonosporales</taxon>
        <taxon>Micromonosporaceae</taxon>
        <taxon>Pseudosporangium</taxon>
    </lineage>
</organism>
<evidence type="ECO:0000256" key="1">
    <source>
        <dbReference type="SAM" id="Phobius"/>
    </source>
</evidence>
<keyword evidence="1" id="KW-0472">Membrane</keyword>
<reference evidence="2 3" key="1">
    <citation type="submission" date="2018-03" db="EMBL/GenBank/DDBJ databases">
        <title>Genomic Encyclopedia of Archaeal and Bacterial Type Strains, Phase II (KMG-II): from individual species to whole genera.</title>
        <authorList>
            <person name="Goeker M."/>
        </authorList>
    </citation>
    <scope>NUCLEOTIDE SEQUENCE [LARGE SCALE GENOMIC DNA]</scope>
    <source>
        <strain evidence="2 3">DSM 45348</strain>
    </source>
</reference>
<keyword evidence="1" id="KW-0812">Transmembrane</keyword>
<dbReference type="Proteomes" id="UP000239209">
    <property type="component" value="Unassembled WGS sequence"/>
</dbReference>
<name>A0A2T0RD90_9ACTN</name>
<sequence length="90" mass="9963">MPTLAATATPETTLTGLLCLATVIATLCYGIGCWIWPFGNCRKCKGSGKRRSPFGRAFGLCRRCHGDGRRLRIGRRIINSLRELHDKGTR</sequence>
<dbReference type="EMBL" id="PVZG01000038">
    <property type="protein sequence ID" value="PRY19135.1"/>
    <property type="molecule type" value="Genomic_DNA"/>
</dbReference>
<keyword evidence="1" id="KW-1133">Transmembrane helix</keyword>
<keyword evidence="3" id="KW-1185">Reference proteome</keyword>
<dbReference type="AlphaFoldDB" id="A0A2T0RD90"/>
<feature type="transmembrane region" description="Helical" evidence="1">
    <location>
        <begin position="12"/>
        <end position="36"/>
    </location>
</feature>
<dbReference type="OrthoDB" id="3398186at2"/>
<proteinExistence type="predicted"/>
<protein>
    <submittedName>
        <fullName evidence="2">Uncharacterized protein</fullName>
    </submittedName>
</protein>
<dbReference type="RefSeq" id="WP_106131261.1">
    <property type="nucleotide sequence ID" value="NZ_PVZG01000038.1"/>
</dbReference>
<evidence type="ECO:0000313" key="3">
    <source>
        <dbReference type="Proteomes" id="UP000239209"/>
    </source>
</evidence>
<accession>A0A2T0RD90</accession>
<gene>
    <name evidence="2" type="ORF">CLV70_13812</name>
</gene>